<dbReference type="KEGG" id="mlo:msr9758"/>
<protein>
    <submittedName>
        <fullName evidence="1">Msr9758 protein</fullName>
    </submittedName>
</protein>
<keyword evidence="1" id="KW-0614">Plasmid</keyword>
<evidence type="ECO:0000313" key="2">
    <source>
        <dbReference type="Proteomes" id="UP000000552"/>
    </source>
</evidence>
<organism evidence="1 2">
    <name type="scientific">Mesorhizobium japonicum (strain LMG 29417 / CECT 9101 / MAFF 303099)</name>
    <name type="common">Mesorhizobium loti (strain MAFF 303099)</name>
    <dbReference type="NCBI Taxonomy" id="266835"/>
    <lineage>
        <taxon>Bacteria</taxon>
        <taxon>Pseudomonadati</taxon>
        <taxon>Pseudomonadota</taxon>
        <taxon>Alphaproteobacteria</taxon>
        <taxon>Hyphomicrobiales</taxon>
        <taxon>Phyllobacteriaceae</taxon>
        <taxon>Mesorhizobium</taxon>
    </lineage>
</organism>
<dbReference type="AlphaFoldDB" id="Q98P90"/>
<accession>Q98P90</accession>
<name>Q98P90_RHILO</name>
<geneLocation type="plasmid" evidence="1 2">
    <name>pMLb</name>
</geneLocation>
<sequence length="49" mass="5536">MPLRAPSDFLFEAPTLYASPIAPNYPPLPSDLHQAPEPDRFKLLADRMK</sequence>
<dbReference type="Proteomes" id="UP000000552">
    <property type="component" value="Plasmid pMLb"/>
</dbReference>
<dbReference type="HOGENOM" id="CLU_3139970_0_0_5"/>
<proteinExistence type="predicted"/>
<reference evidence="1 2" key="1">
    <citation type="journal article" date="2000" name="DNA Res.">
        <title>Complete genome structure of the nitrogen-fixing symbiotic bacterium Mesorhizobium loti.</title>
        <authorList>
            <person name="Kaneko T."/>
            <person name="Nakamura Y."/>
            <person name="Sato S."/>
            <person name="Asamizu E."/>
            <person name="Kato T."/>
            <person name="Sasamoto S."/>
            <person name="Watanabe A."/>
            <person name="Idesawa K."/>
            <person name="Ishikawa A."/>
            <person name="Kawashima K."/>
            <person name="Kimura T."/>
            <person name="Kishida Y."/>
            <person name="Kiyokawa C."/>
            <person name="Kohara M."/>
            <person name="Matsumoto M."/>
            <person name="Matsuno A."/>
            <person name="Mochizuki Y."/>
            <person name="Nakayama S."/>
            <person name="Nakazaki N."/>
            <person name="Shimpo S."/>
            <person name="Sugimoto M."/>
            <person name="Takeuchi C."/>
            <person name="Yamada M."/>
            <person name="Tabata S."/>
        </authorList>
    </citation>
    <scope>NUCLEOTIDE SEQUENCE [LARGE SCALE GENOMIC DNA]</scope>
    <source>
        <strain evidence="2">LMG 29417 / CECT 9101 / MAFF 303099</strain>
        <plasmid evidence="1 2">pMLb</plasmid>
    </source>
</reference>
<evidence type="ECO:0000313" key="1">
    <source>
        <dbReference type="EMBL" id="BAB54765.1"/>
    </source>
</evidence>
<gene>
    <name evidence="1" type="ordered locus">msr9758</name>
</gene>
<dbReference type="EMBL" id="AP003017">
    <property type="protein sequence ID" value="BAB54765.1"/>
    <property type="molecule type" value="Genomic_DNA"/>
</dbReference>